<dbReference type="PaxDb" id="4565-Traes_4DL_934F1EDBE.1"/>
<organism evidence="2">
    <name type="scientific">Triticum aestivum</name>
    <name type="common">Wheat</name>
    <dbReference type="NCBI Taxonomy" id="4565"/>
    <lineage>
        <taxon>Eukaryota</taxon>
        <taxon>Viridiplantae</taxon>
        <taxon>Streptophyta</taxon>
        <taxon>Embryophyta</taxon>
        <taxon>Tracheophyta</taxon>
        <taxon>Spermatophyta</taxon>
        <taxon>Magnoliopsida</taxon>
        <taxon>Liliopsida</taxon>
        <taxon>Poales</taxon>
        <taxon>Poaceae</taxon>
        <taxon>BOP clade</taxon>
        <taxon>Pooideae</taxon>
        <taxon>Triticodae</taxon>
        <taxon>Triticeae</taxon>
        <taxon>Triticinae</taxon>
        <taxon>Triticum</taxon>
    </lineage>
</organism>
<keyword evidence="1" id="KW-0812">Transmembrane</keyword>
<accession>A0A3B6A2B8</accession>
<dbReference type="PANTHER" id="PTHR34967:SF2">
    <property type="entry name" value="OS05G0586700 PROTEIN"/>
    <property type="match status" value="1"/>
</dbReference>
<keyword evidence="1" id="KW-0472">Membrane</keyword>
<feature type="transmembrane region" description="Helical" evidence="1">
    <location>
        <begin position="262"/>
        <end position="280"/>
    </location>
</feature>
<feature type="transmembrane region" description="Helical" evidence="1">
    <location>
        <begin position="194"/>
        <end position="217"/>
    </location>
</feature>
<evidence type="ECO:0000313" key="3">
    <source>
        <dbReference type="Proteomes" id="UP000019116"/>
    </source>
</evidence>
<reference evidence="2" key="2">
    <citation type="submission" date="2018-10" db="UniProtKB">
        <authorList>
            <consortium name="EnsemblPlants"/>
        </authorList>
    </citation>
    <scope>IDENTIFICATION</scope>
</reference>
<name>A0A3B6A2B8_WHEAT</name>
<reference evidence="2" key="1">
    <citation type="submission" date="2018-08" db="EMBL/GenBank/DDBJ databases">
        <authorList>
            <person name="Rossello M."/>
        </authorList>
    </citation>
    <scope>NUCLEOTIDE SEQUENCE [LARGE SCALE GENOMIC DNA]</scope>
    <source>
        <strain evidence="2">cv. Chinese Spring</strain>
    </source>
</reference>
<dbReference type="AlphaFoldDB" id="A0A3B6A2B8"/>
<feature type="transmembrane region" description="Helical" evidence="1">
    <location>
        <begin position="300"/>
        <end position="321"/>
    </location>
</feature>
<dbReference type="OMA" id="VENRWEY"/>
<feature type="transmembrane region" description="Helical" evidence="1">
    <location>
        <begin position="229"/>
        <end position="250"/>
    </location>
</feature>
<dbReference type="Gramene" id="TraesCLE_scaffold_093703_01G000200.1">
    <property type="protein sequence ID" value="TraesCLE_scaffold_093703_01G000200.1"/>
    <property type="gene ID" value="TraesCLE_scaffold_093703_01G000200"/>
</dbReference>
<dbReference type="OrthoDB" id="1689175at2759"/>
<dbReference type="Gramene" id="TraesCS1D02G436600.1">
    <property type="protein sequence ID" value="TraesCS1D02G436600.1"/>
    <property type="gene ID" value="TraesCS1D02G436600"/>
</dbReference>
<sequence length="360" mass="38335">MASRCSVPVSLRQCPPVRGARTTCRARRAMQSATHTRSKLRLRIPSSQPTALTLDRGGFSLLYFPLAPLAVTRRRSRRGSLPRLHPVGGSVGAMVKLATAREARLYGPALAVRRWEYINAGAYMFGTLLLAAGLAALCASEGGVGATDAGLAVAGVALAVVAAVNAHDLGAHLAGVDCRVGLARFDPQLGIVEFLAPALHAAGCVLAIVGLALQLFSQGDKLERRAADALLAGAALWLLGSVLSSCQVYERADGRAQLLQSSVQVPVLLGSLLFLVAAALHRRREPTLPGERESESERWISLCGSVLWVAGALFNVLKVFVMHQSDAPRLEKLRGGAQERLARDREGRVPLVWRSAAQLR</sequence>
<feature type="transmembrane region" description="Helical" evidence="1">
    <location>
        <begin position="120"/>
        <end position="139"/>
    </location>
</feature>
<evidence type="ECO:0000256" key="1">
    <source>
        <dbReference type="SAM" id="Phobius"/>
    </source>
</evidence>
<protein>
    <submittedName>
        <fullName evidence="2">Uncharacterized protein</fullName>
    </submittedName>
</protein>
<feature type="transmembrane region" description="Helical" evidence="1">
    <location>
        <begin position="151"/>
        <end position="174"/>
    </location>
</feature>
<dbReference type="Gramene" id="TraesWEE_scaffold_088263_01G000200.1">
    <property type="protein sequence ID" value="TraesWEE_scaffold_088263_01G000200.1"/>
    <property type="gene ID" value="TraesWEE_scaffold_088263_01G000200"/>
</dbReference>
<evidence type="ECO:0000313" key="2">
    <source>
        <dbReference type="EnsemblPlants" id="TraesCS1D02G436600.1"/>
    </source>
</evidence>
<dbReference type="PANTHER" id="PTHR34967">
    <property type="entry name" value="OS02G0257200 PROTEIN"/>
    <property type="match status" value="1"/>
</dbReference>
<dbReference type="Gramene" id="TraesROB_scaffold_028538_01G000200.1">
    <property type="protein sequence ID" value="TraesROB_scaffold_028538_01G000200.1"/>
    <property type="gene ID" value="TraesROB_scaffold_028538_01G000200"/>
</dbReference>
<keyword evidence="1" id="KW-1133">Transmembrane helix</keyword>
<dbReference type="Proteomes" id="UP000019116">
    <property type="component" value="Chromosome 1D"/>
</dbReference>
<dbReference type="Gramene" id="TraesCAD_scaffold_158301_01G000100.1">
    <property type="protein sequence ID" value="TraesCAD_scaffold_158301_01G000100.1"/>
    <property type="gene ID" value="TraesCAD_scaffold_158301_01G000100"/>
</dbReference>
<proteinExistence type="predicted"/>
<dbReference type="Gramene" id="TraesCS1D03G1003000.1">
    <property type="protein sequence ID" value="TraesCS1D03G1003000.1.CDS"/>
    <property type="gene ID" value="TraesCS1D03G1003000"/>
</dbReference>
<keyword evidence="3" id="KW-1185">Reference proteome</keyword>
<dbReference type="EnsemblPlants" id="TraesCS1D02G436600.1">
    <property type="protein sequence ID" value="TraesCS1D02G436600.1"/>
    <property type="gene ID" value="TraesCS1D02G436600"/>
</dbReference>